<feature type="region of interest" description="Disordered" evidence="3">
    <location>
        <begin position="1"/>
        <end position="23"/>
    </location>
</feature>
<dbReference type="OrthoDB" id="9801098at2"/>
<accession>A0A518CGV5</accession>
<keyword evidence="2" id="KW-0203">Cytokinin biosynthesis</keyword>
<dbReference type="PANTHER" id="PTHR43393:SF2">
    <property type="entry name" value="CYTOKININ RIBOSIDE 5'-MONOPHOSPHATE PHOSPHORIBOHYDROLASE"/>
    <property type="match status" value="1"/>
</dbReference>
<gene>
    <name evidence="4" type="primary">fas6</name>
    <name evidence="4" type="ORF">Pla110_01650</name>
</gene>
<dbReference type="EC" id="3.2.2.n1" evidence="2"/>
<dbReference type="InterPro" id="IPR031100">
    <property type="entry name" value="LOG_fam"/>
</dbReference>
<evidence type="ECO:0000256" key="3">
    <source>
        <dbReference type="SAM" id="MobiDB-lite"/>
    </source>
</evidence>
<dbReference type="EMBL" id="CP036281">
    <property type="protein sequence ID" value="QDU78461.1"/>
    <property type="molecule type" value="Genomic_DNA"/>
</dbReference>
<dbReference type="SUPFAM" id="SSF102405">
    <property type="entry name" value="MCP/YpsA-like"/>
    <property type="match status" value="1"/>
</dbReference>
<name>A0A518CGV5_9PLAN</name>
<dbReference type="AlphaFoldDB" id="A0A518CGV5"/>
<dbReference type="RefSeq" id="WP_144992237.1">
    <property type="nucleotide sequence ID" value="NZ_CP036281.1"/>
</dbReference>
<dbReference type="Pfam" id="PF03641">
    <property type="entry name" value="Lysine_decarbox"/>
    <property type="match status" value="1"/>
</dbReference>
<dbReference type="Proteomes" id="UP000317178">
    <property type="component" value="Chromosome"/>
</dbReference>
<dbReference type="InterPro" id="IPR052341">
    <property type="entry name" value="LOG_family_nucleotidases"/>
</dbReference>
<organism evidence="4 5">
    <name type="scientific">Polystyrenella longa</name>
    <dbReference type="NCBI Taxonomy" id="2528007"/>
    <lineage>
        <taxon>Bacteria</taxon>
        <taxon>Pseudomonadati</taxon>
        <taxon>Planctomycetota</taxon>
        <taxon>Planctomycetia</taxon>
        <taxon>Planctomycetales</taxon>
        <taxon>Planctomycetaceae</taxon>
        <taxon>Polystyrenella</taxon>
    </lineage>
</organism>
<dbReference type="Gene3D" id="3.40.50.450">
    <property type="match status" value="1"/>
</dbReference>
<protein>
    <recommendedName>
        <fullName evidence="2">Cytokinin riboside 5'-monophosphate phosphoribohydrolase</fullName>
        <ecNumber evidence="2">3.2.2.n1</ecNumber>
    </recommendedName>
</protein>
<evidence type="ECO:0000313" key="4">
    <source>
        <dbReference type="EMBL" id="QDU78461.1"/>
    </source>
</evidence>
<keyword evidence="5" id="KW-1185">Reference proteome</keyword>
<dbReference type="GO" id="GO:0005829">
    <property type="term" value="C:cytosol"/>
    <property type="evidence" value="ECO:0007669"/>
    <property type="project" value="TreeGrafter"/>
</dbReference>
<dbReference type="InterPro" id="IPR005269">
    <property type="entry name" value="LOG"/>
</dbReference>
<feature type="region of interest" description="Disordered" evidence="3">
    <location>
        <begin position="234"/>
        <end position="257"/>
    </location>
</feature>
<reference evidence="4 5" key="1">
    <citation type="submission" date="2019-02" db="EMBL/GenBank/DDBJ databases">
        <title>Deep-cultivation of Planctomycetes and their phenomic and genomic characterization uncovers novel biology.</title>
        <authorList>
            <person name="Wiegand S."/>
            <person name="Jogler M."/>
            <person name="Boedeker C."/>
            <person name="Pinto D."/>
            <person name="Vollmers J."/>
            <person name="Rivas-Marin E."/>
            <person name="Kohn T."/>
            <person name="Peeters S.H."/>
            <person name="Heuer A."/>
            <person name="Rast P."/>
            <person name="Oberbeckmann S."/>
            <person name="Bunk B."/>
            <person name="Jeske O."/>
            <person name="Meyerdierks A."/>
            <person name="Storesund J.E."/>
            <person name="Kallscheuer N."/>
            <person name="Luecker S."/>
            <person name="Lage O.M."/>
            <person name="Pohl T."/>
            <person name="Merkel B.J."/>
            <person name="Hornburger P."/>
            <person name="Mueller R.-W."/>
            <person name="Bruemmer F."/>
            <person name="Labrenz M."/>
            <person name="Spormann A.M."/>
            <person name="Op den Camp H."/>
            <person name="Overmann J."/>
            <person name="Amann R."/>
            <person name="Jetten M.S.M."/>
            <person name="Mascher T."/>
            <person name="Medema M.H."/>
            <person name="Devos D.P."/>
            <person name="Kaster A.-K."/>
            <person name="Ovreas L."/>
            <person name="Rohde M."/>
            <person name="Galperin M.Y."/>
            <person name="Jogler C."/>
        </authorList>
    </citation>
    <scope>NUCLEOTIDE SEQUENCE [LARGE SCALE GENOMIC DNA]</scope>
    <source>
        <strain evidence="4 5">Pla110</strain>
    </source>
</reference>
<dbReference type="PANTHER" id="PTHR43393">
    <property type="entry name" value="CYTOKININ RIBOSIDE 5'-MONOPHOSPHATE PHOSPHORIBOHYDROLASE"/>
    <property type="match status" value="1"/>
</dbReference>
<feature type="compositionally biased region" description="Polar residues" evidence="3">
    <location>
        <begin position="244"/>
        <end position="257"/>
    </location>
</feature>
<dbReference type="GO" id="GO:0008714">
    <property type="term" value="F:AMP nucleosidase activity"/>
    <property type="evidence" value="ECO:0007669"/>
    <property type="project" value="UniProtKB-EC"/>
</dbReference>
<evidence type="ECO:0000256" key="2">
    <source>
        <dbReference type="RuleBase" id="RU363015"/>
    </source>
</evidence>
<feature type="compositionally biased region" description="Basic and acidic residues" evidence="3">
    <location>
        <begin position="234"/>
        <end position="243"/>
    </location>
</feature>
<proteinExistence type="inferred from homology"/>
<feature type="compositionally biased region" description="Basic and acidic residues" evidence="3">
    <location>
        <begin position="1"/>
        <end position="11"/>
    </location>
</feature>
<evidence type="ECO:0000256" key="1">
    <source>
        <dbReference type="ARBA" id="ARBA00000274"/>
    </source>
</evidence>
<dbReference type="KEGG" id="plon:Pla110_01650"/>
<keyword evidence="2" id="KW-0378">Hydrolase</keyword>
<dbReference type="NCBIfam" id="TIGR00730">
    <property type="entry name" value="Rossman fold protein, TIGR00730 family"/>
    <property type="match status" value="1"/>
</dbReference>
<sequence length="257" mass="29217">MSDEFKEKIPPEELASQPTPDLTFLEGPRSRTGEFFRVLRIMREFIRGFRALHFLGPCVTVFGSARFTEDHRYYQLARDVGAAVANEGFTVLTGGGPGIMEAANRGAFEVGGRSVGCNIILPHEQDPNPYIDKVVDFNYFFVRKVMLVKYSQAFFILPGGFGTLDEAFEASTLIQTGKVYDFPIIFMGTDYWEPLLKFVREDMVEAATIDEEDYHRFYVTDSVEEAVSFLERCPSRPDQKKQDSVQTRSWTNVKAPK</sequence>
<evidence type="ECO:0000313" key="5">
    <source>
        <dbReference type="Proteomes" id="UP000317178"/>
    </source>
</evidence>
<dbReference type="GO" id="GO:0009691">
    <property type="term" value="P:cytokinin biosynthetic process"/>
    <property type="evidence" value="ECO:0007669"/>
    <property type="project" value="UniProtKB-UniRule"/>
</dbReference>
<comment type="catalytic activity">
    <reaction evidence="1">
        <text>AMP + H2O = D-ribose 5-phosphate + adenine</text>
        <dbReference type="Rhea" id="RHEA:20129"/>
        <dbReference type="ChEBI" id="CHEBI:15377"/>
        <dbReference type="ChEBI" id="CHEBI:16708"/>
        <dbReference type="ChEBI" id="CHEBI:78346"/>
        <dbReference type="ChEBI" id="CHEBI:456215"/>
        <dbReference type="EC" id="3.2.2.4"/>
    </reaction>
</comment>
<comment type="similarity">
    <text evidence="2">Belongs to the LOG family.</text>
</comment>